<dbReference type="Proteomes" id="UP001065298">
    <property type="component" value="Chromosome 7"/>
</dbReference>
<protein>
    <submittedName>
        <fullName evidence="1">Uncharacterized protein</fullName>
    </submittedName>
</protein>
<dbReference type="EMBL" id="CM046509">
    <property type="protein sequence ID" value="KAI8663493.1"/>
    <property type="molecule type" value="Genomic_DNA"/>
</dbReference>
<comment type="caution">
    <text evidence="1">The sequence shown here is derived from an EMBL/GenBank/DDBJ whole genome shotgun (WGS) entry which is preliminary data.</text>
</comment>
<organism evidence="1 2">
    <name type="scientific">Fusarium keratoplasticum</name>
    <dbReference type="NCBI Taxonomy" id="1328300"/>
    <lineage>
        <taxon>Eukaryota</taxon>
        <taxon>Fungi</taxon>
        <taxon>Dikarya</taxon>
        <taxon>Ascomycota</taxon>
        <taxon>Pezizomycotina</taxon>
        <taxon>Sordariomycetes</taxon>
        <taxon>Hypocreomycetidae</taxon>
        <taxon>Hypocreales</taxon>
        <taxon>Nectriaceae</taxon>
        <taxon>Fusarium</taxon>
        <taxon>Fusarium solani species complex</taxon>
    </lineage>
</organism>
<accession>A0ACC0QTA0</accession>
<name>A0ACC0QTA0_9HYPO</name>
<gene>
    <name evidence="1" type="ORF">NCS57_00950500</name>
</gene>
<evidence type="ECO:0000313" key="1">
    <source>
        <dbReference type="EMBL" id="KAI8663493.1"/>
    </source>
</evidence>
<reference evidence="1" key="1">
    <citation type="submission" date="2022-06" db="EMBL/GenBank/DDBJ databases">
        <title>Fusarium solani species complex genomes reveal bases of compartmentalisation and animal pathogenesis.</title>
        <authorList>
            <person name="Tsai I.J."/>
        </authorList>
    </citation>
    <scope>NUCLEOTIDE SEQUENCE</scope>
    <source>
        <strain evidence="1">Fu6.1</strain>
    </source>
</reference>
<evidence type="ECO:0000313" key="2">
    <source>
        <dbReference type="Proteomes" id="UP001065298"/>
    </source>
</evidence>
<sequence>MDSGSKKPSHSISNASQTCLNLFQSCRSQNPDAFAELEAAERRFRAWTNNLKVFSQGASLDTQLRAERYGQIRQMVMLLLNVLNENLSLALKFVSPGQIKPSDQPLLEVPLFGIDGSLKRLEKVAAVILQATQGSLIKRTIVFAEKHDDFQKLSRTFSMVILSRYRGLGPKDRPENMPLEISEDLIPTKDKLLAPRPDGLFLALVKTSIVRHFRILYERDRRDRENRGLAAPAMETPTPQVSNPAEGDTIPRQFNLSQSNKLASGEANQTAERGDEAQSEKQPTVLSIDVDGFNTGIARTDSGSTSAHGKSASPVSETGVASYPRAPKIPDGQKEGTCPICKQVLPAEELKGANWIIHATKDIKPYVCIFGDCMSNIQFFERRRHWINHMHKVHTPLWIRYLHNPLRWNCSLCHSASAAVFISKEETEASFIEHLQQSHPHTENREWQHLVSSSMVPQPRSSEYCPICGTLHQPRAIPQPEHQSEVTKGNTRAGTQGSGAWATKDASKSQRKPKVGFATLEASDGEDRKRSAENSSPKPSTWRSTRATDDHGVENCIAEHLRALALNFSTRLIDDGQRDSDVPSGRSSDSDWFELEDLPEVSSEDESPRLPSGKCDEIDRFPIPDKEKVEMKKCIAKNLQDLRMKSDEQINWNFSWLDGYRVIEPNISDEERERSFPDDCRRGNDIIWSGMDPKCVPAYVACLFMIVELCRRVLLSSEMEGNDNKSSVQECLNHAEAFSKVRQAIFSNLDPEDKVQKSRFVSAVEQGAKDAEDIRAQLSSTSGASTMPDTVRAAITKKLLETERRLYFHLGLADVDGCINDILKVDTTVVFDTYLGDPRQHAIEDVLAAIRSGNFELQEVVAAHIDTLVKISPSGAGHVMDMARLSPRDKSKVAELAQKMMNTASEQQQQQQGMTQNPNKPMYFAIPNTGEGALILSFFFHGHGTELQKTPLGLFRSLLHQLLRQASEALEDKNLVATFQQRCETVGKPGEEWQWHPSELPRLLESSLLKVLETHSVWLFVDALDECGKENAVKLVKIFKSLLQGLPSNDLKEFRICFTCRHYPILDLGGVFEVCLEDESRKDIATFVQHELSSFRERISTIPDLITERADGVFLWAMLVVKRVLDLELEGAGLKQIEAVILSVPQELDALYRELIQSMSPDSLKLIQWICFATRPLSLDELRWAMLIDADCLYRSLRECQSAGDYPSDDDGMKRRVQTLSCGLAEVTSDAKVIQFIHQSVKDFFVEKGLSALDESAKTDSVVGIAHHRLSRTCIRYLAMEEIGRSRTERAGIDIDCKNTDGQTPLSQAALGGYETVVRLLINHGAAVKEPDKEGRTALWWATWGGHEAVVQLLVDQGADVKEPDKDRRTPLLQAAWAGNEAVVRLLLEKGGAIDAPDKEGRTPLLQAAWKGHESIVRLLLEKGAAIDAPDKERRTPLSQAAWAGNEAVVRLLLGGGAHTETADKRGRTPLSWAAENGHEAVVRLLLEKGAAIDVPDKEGRTPLSQAAWAGNEAVVRLLLEKGAAIDAPDKEGRTPLSQAAWAGHEAVVRLLLEKDAAINTPDKNRRTPLSQAAWAGHEAVVRLLLEKGAAIDAPDKNRRTPLSQAAWAGNEAVVRLLLEKDAAIDIPDKEGRTPLSQAAWAGNEAVVRLLLENDAAIDALDKEGRTPLLQAAWAGHEAVVRLLLEKDAAIDAPDKEGRTPLLQATGAGHEAVVRLLLEKDAAIDAPDKEGRTPLLQATGAGNEAVVRLLLEKDAAIDAPDKEGQMPLSQATWRGHESVVRLLLEKGADVKESDKEGRTPLLQAAWKGHEAVVRLLLEKGAAIDAPDKEGRTPLSQAAGAGNEAVVRLLLGGGAHTETADKRGRTPLSWAAENGHEAVVRLLLEKGAAIDAPDKEGRTPLSQAAGAGNEAVVRLLLEKDAAIDAPDKNRRTPLSQAAGAGHEAVVRLLLEKDAAIDAPDKERRTPLLQAAWAGNEAVVRLLLEKDAAINTPDKNRRTPLSQAAWAGNEAVVRLLLEKGAAIDAPEKEGRTPLSRAAWAGHEAVVRLLLEKDAAIDAPDKEGRTPLSQAAWAGHEAVVRLLLEKGAAIDAPDKNRRTPLSQAAWAGNEAVVRLLLENDAAIDALDKEGRTPLLQAAWAGHEAVVRLLLEKGAAIDAPDKNRRTPLSQAARAGHESIVRLLLGGGAHTETADKRGRTPLSWAVENGNESVVRLLQVDAAQPSSTPLS</sequence>
<keyword evidence="2" id="KW-1185">Reference proteome</keyword>
<proteinExistence type="predicted"/>